<dbReference type="Gene3D" id="3.80.10.10">
    <property type="entry name" value="Ribonuclease Inhibitor"/>
    <property type="match status" value="1"/>
</dbReference>
<dbReference type="InterPro" id="IPR032675">
    <property type="entry name" value="LRR_dom_sf"/>
</dbReference>
<evidence type="ECO:0000259" key="2">
    <source>
        <dbReference type="SMART" id="SM00256"/>
    </source>
</evidence>
<organism evidence="3 4">
    <name type="scientific">Musa troglodytarum</name>
    <name type="common">fe'i banana</name>
    <dbReference type="NCBI Taxonomy" id="320322"/>
    <lineage>
        <taxon>Eukaryota</taxon>
        <taxon>Viridiplantae</taxon>
        <taxon>Streptophyta</taxon>
        <taxon>Embryophyta</taxon>
        <taxon>Tracheophyta</taxon>
        <taxon>Spermatophyta</taxon>
        <taxon>Magnoliopsida</taxon>
        <taxon>Liliopsida</taxon>
        <taxon>Zingiberales</taxon>
        <taxon>Musaceae</taxon>
        <taxon>Musa</taxon>
    </lineage>
</organism>
<evidence type="ECO:0000256" key="1">
    <source>
        <dbReference type="SAM" id="MobiDB-lite"/>
    </source>
</evidence>
<reference evidence="3" key="1">
    <citation type="submission" date="2022-05" db="EMBL/GenBank/DDBJ databases">
        <title>The Musa troglodytarum L. genome provides insights into the mechanism of non-climacteric behaviour and enrichment of carotenoids.</title>
        <authorList>
            <person name="Wang J."/>
        </authorList>
    </citation>
    <scope>NUCLEOTIDE SEQUENCE</scope>
    <source>
        <tissue evidence="3">Leaf</tissue>
    </source>
</reference>
<evidence type="ECO:0000313" key="4">
    <source>
        <dbReference type="Proteomes" id="UP001055439"/>
    </source>
</evidence>
<dbReference type="SUPFAM" id="SSF81383">
    <property type="entry name" value="F-box domain"/>
    <property type="match status" value="1"/>
</dbReference>
<gene>
    <name evidence="3" type="ORF">MUK42_08781</name>
</gene>
<dbReference type="PANTHER" id="PTHR38926:SF13">
    <property type="entry name" value="F-BOX DOMAIN CONTAINING PROTEIN, EXPRESSED"/>
    <property type="match status" value="1"/>
</dbReference>
<feature type="compositionally biased region" description="Acidic residues" evidence="1">
    <location>
        <begin position="301"/>
        <end position="366"/>
    </location>
</feature>
<feature type="region of interest" description="Disordered" evidence="1">
    <location>
        <begin position="296"/>
        <end position="366"/>
    </location>
</feature>
<dbReference type="SMART" id="SM00256">
    <property type="entry name" value="FBOX"/>
    <property type="match status" value="1"/>
</dbReference>
<dbReference type="Pfam" id="PF12937">
    <property type="entry name" value="F-box-like"/>
    <property type="match status" value="1"/>
</dbReference>
<name>A0A9E7J8Y8_9LILI</name>
<dbReference type="InterPro" id="IPR001810">
    <property type="entry name" value="F-box_dom"/>
</dbReference>
<dbReference type="Proteomes" id="UP001055439">
    <property type="component" value="Chromosome 1"/>
</dbReference>
<dbReference type="PANTHER" id="PTHR38926">
    <property type="entry name" value="F-BOX DOMAIN CONTAINING PROTEIN, EXPRESSED"/>
    <property type="match status" value="1"/>
</dbReference>
<proteinExistence type="predicted"/>
<dbReference type="SUPFAM" id="SSF52047">
    <property type="entry name" value="RNI-like"/>
    <property type="match status" value="1"/>
</dbReference>
<dbReference type="InterPro" id="IPR036047">
    <property type="entry name" value="F-box-like_dom_sf"/>
</dbReference>
<dbReference type="EMBL" id="CP097502">
    <property type="protein sequence ID" value="URD72404.1"/>
    <property type="molecule type" value="Genomic_DNA"/>
</dbReference>
<sequence>MTHIIGSEPKGWGGLSMDILLEIVKELNPIDRGAVGRVCHSWRKACRDSSVWRMVDLRSLRPNSVWVDTSLRLSQALRSTQIHGHVNVRCIILHPHLHVKDEHLDLIARGCPRLKRLVVPRWEVVSKNGMCNAMKNCRDLESMTVPGNTCSLRLMKTMSVSCKSFSELKIIGRFPRRFGMTAAMYLPGLKVLSLRCCRTSMVAIEMILGSMDHLEVLNLSHALVQLEVGSEVMPLAKGFEEMAGNFVLEKASSMLSSFWYCENYASCGGCRRMTDGRLRHENGFWWHDEVVSLNLGKEAHGDEEEEEEEDEKEEGEDEDEDDDDDDDDDDQDDDDGNFDDDNYFDYDDQDYYYYDDDDDDDDDDDT</sequence>
<keyword evidence="4" id="KW-1185">Reference proteome</keyword>
<dbReference type="Gene3D" id="1.20.1280.50">
    <property type="match status" value="1"/>
</dbReference>
<dbReference type="OrthoDB" id="2095648at2759"/>
<feature type="domain" description="F-box" evidence="2">
    <location>
        <begin position="15"/>
        <end position="55"/>
    </location>
</feature>
<accession>A0A9E7J8Y8</accession>
<evidence type="ECO:0000313" key="3">
    <source>
        <dbReference type="EMBL" id="URD72404.1"/>
    </source>
</evidence>
<protein>
    <submittedName>
        <fullName evidence="3">FBOX</fullName>
    </submittedName>
</protein>
<dbReference type="AlphaFoldDB" id="A0A9E7J8Y8"/>